<accession>A0A7U7J075</accession>
<sequence length="127" mass="14449">MKEKRMMRRSFPVQVPWRHMLVLLPVLAGLSACAPDYIASKLTGRDCQAGYLEEGEDWCNPPERVLPPQPYCTQSWNGVDCWARPELTPNMAHEVYEGPRGLTTQQNANRLMMPEAKVPPSSQYYAP</sequence>
<evidence type="ECO:0000256" key="1">
    <source>
        <dbReference type="SAM" id="SignalP"/>
    </source>
</evidence>
<organism evidence="2 3">
    <name type="scientific">Parasaccharibacter apium</name>
    <dbReference type="NCBI Taxonomy" id="1510841"/>
    <lineage>
        <taxon>Bacteria</taxon>
        <taxon>Pseudomonadati</taxon>
        <taxon>Pseudomonadota</taxon>
        <taxon>Alphaproteobacteria</taxon>
        <taxon>Acetobacterales</taxon>
        <taxon>Acetobacteraceae</taxon>
        <taxon>Parasaccharibacter</taxon>
    </lineage>
</organism>
<keyword evidence="1" id="KW-0732">Signal</keyword>
<gene>
    <name evidence="2" type="ORF">SACS_0296</name>
</gene>
<dbReference type="Proteomes" id="UP000027590">
    <property type="component" value="Unassembled WGS sequence"/>
</dbReference>
<proteinExistence type="predicted"/>
<name>A0A7U7J075_9PROT</name>
<dbReference type="AlphaFoldDB" id="A0A7U7J075"/>
<comment type="caution">
    <text evidence="2">The sequence shown here is derived from an EMBL/GenBank/DDBJ whole genome shotgun (WGS) entry which is preliminary data.</text>
</comment>
<evidence type="ECO:0000313" key="3">
    <source>
        <dbReference type="Proteomes" id="UP000027590"/>
    </source>
</evidence>
<dbReference type="PROSITE" id="PS51257">
    <property type="entry name" value="PROKAR_LIPOPROTEIN"/>
    <property type="match status" value="1"/>
</dbReference>
<evidence type="ECO:0000313" key="2">
    <source>
        <dbReference type="EMBL" id="CDG33034.1"/>
    </source>
</evidence>
<reference evidence="2 3" key="2">
    <citation type="journal article" date="2014" name="PLoS ONE">
        <title>Evolution of mitochondria reconstructed from the energy metabolism of living bacteria.</title>
        <authorList>
            <person name="Degli Esposti M."/>
            <person name="Chouaia B."/>
            <person name="Comandatore F."/>
            <person name="Crotti E."/>
            <person name="Sassera D."/>
            <person name="Lievens P.M."/>
            <person name="Daffonchio D."/>
            <person name="Bandi C."/>
        </authorList>
    </citation>
    <scope>NUCLEOTIDE SEQUENCE [LARGE SCALE GENOMIC DNA]</scope>
    <source>
        <strain evidence="3">AM169</strain>
    </source>
</reference>
<feature type="signal peptide" evidence="1">
    <location>
        <begin position="1"/>
        <end position="34"/>
    </location>
</feature>
<reference evidence="2 3" key="1">
    <citation type="journal article" date="2014" name="Genome Biol. Evol.">
        <title>Acetic acid bacteria genomes reveal functional traits for adaptation to life in insect guts.</title>
        <authorList>
            <person name="Chouaia B."/>
            <person name="Gaiarsa S."/>
            <person name="Crotti E."/>
            <person name="Comandatore F."/>
            <person name="Degli Esposti M."/>
            <person name="Ricci I."/>
            <person name="Alma A."/>
            <person name="Favia G."/>
            <person name="Bandi C."/>
            <person name="Daffonchio D."/>
        </authorList>
    </citation>
    <scope>NUCLEOTIDE SEQUENCE [LARGE SCALE GENOMIC DNA]</scope>
    <source>
        <strain evidence="3">AM169</strain>
    </source>
</reference>
<dbReference type="EMBL" id="CBLY010000002">
    <property type="protein sequence ID" value="CDG33034.1"/>
    <property type="molecule type" value="Genomic_DNA"/>
</dbReference>
<feature type="chain" id="PRO_5031130346" evidence="1">
    <location>
        <begin position="35"/>
        <end position="127"/>
    </location>
</feature>
<dbReference type="RefSeq" id="WP_227449686.1">
    <property type="nucleotide sequence ID" value="NZ_CBLY010000002.1"/>
</dbReference>
<protein>
    <submittedName>
        <fullName evidence="2">Uncharacterized protein</fullName>
    </submittedName>
</protein>